<sequence>MRDLCPFSYKTLSVNSTISCSNIIQFSYMRAFRNSNQQLTIKADFSSSNNAKQKEPIHVKQ</sequence>
<accession>A0A8R1TTU2</accession>
<dbReference type="Proteomes" id="UP000024404">
    <property type="component" value="Unassembled WGS sequence"/>
</dbReference>
<protein>
    <submittedName>
        <fullName evidence="1">Uncharacterized protein</fullName>
    </submittedName>
</protein>
<dbReference type="AlphaFoldDB" id="A0A8R1TTU2"/>
<dbReference type="EMBL" id="CMVM020000144">
    <property type="status" value="NOT_ANNOTATED_CDS"/>
    <property type="molecule type" value="Genomic_DNA"/>
</dbReference>
<name>A0A8R1TTU2_ONCVO</name>
<reference evidence="1" key="2">
    <citation type="submission" date="2022-06" db="UniProtKB">
        <authorList>
            <consortium name="EnsemblMetazoa"/>
        </authorList>
    </citation>
    <scope>IDENTIFICATION</scope>
</reference>
<reference evidence="2" key="1">
    <citation type="submission" date="2013-10" db="EMBL/GenBank/DDBJ databases">
        <title>Genome sequencing of Onchocerca volvulus.</title>
        <authorList>
            <person name="Cotton J."/>
            <person name="Tsai J."/>
            <person name="Stanley E."/>
            <person name="Tracey A."/>
            <person name="Holroyd N."/>
            <person name="Lustigman S."/>
            <person name="Berriman M."/>
        </authorList>
    </citation>
    <scope>NUCLEOTIDE SEQUENCE</scope>
</reference>
<organism evidence="1 2">
    <name type="scientific">Onchocerca volvulus</name>
    <dbReference type="NCBI Taxonomy" id="6282"/>
    <lineage>
        <taxon>Eukaryota</taxon>
        <taxon>Metazoa</taxon>
        <taxon>Ecdysozoa</taxon>
        <taxon>Nematoda</taxon>
        <taxon>Chromadorea</taxon>
        <taxon>Rhabditida</taxon>
        <taxon>Spirurina</taxon>
        <taxon>Spiruromorpha</taxon>
        <taxon>Filarioidea</taxon>
        <taxon>Onchocercidae</taxon>
        <taxon>Onchocerca</taxon>
    </lineage>
</organism>
<dbReference type="EnsemblMetazoa" id="OVOC4755.1">
    <property type="protein sequence ID" value="OVOC4755.1"/>
    <property type="gene ID" value="WBGene00241564"/>
</dbReference>
<evidence type="ECO:0000313" key="1">
    <source>
        <dbReference type="EnsemblMetazoa" id="OVOC4755.1"/>
    </source>
</evidence>
<keyword evidence="2" id="KW-1185">Reference proteome</keyword>
<evidence type="ECO:0000313" key="2">
    <source>
        <dbReference type="Proteomes" id="UP000024404"/>
    </source>
</evidence>
<proteinExistence type="predicted"/>